<evidence type="ECO:0000313" key="2">
    <source>
        <dbReference type="EMBL" id="XBH12995.1"/>
    </source>
</evidence>
<dbReference type="AlphaFoldDB" id="A0AAU7D7C8"/>
<sequence>MVPTVTALGYLNFYAAVRAANMKLPVEDRIHVWLGGKPVDWSKIKTKDDLSKVIGGQADRYAADLIEEQILKKGHRALVIYGTFHFYDKGSLAELIRQRHPGAMFVITPYTGFEERSCSDAFERTLVKGPLPALIAVRGDELDQRMHGSGCHFLDASNFADMTEGQKAQVRSGMESQALVLAGNSLLFLGPAETLTKSPLSPDLYLDPEFRKENDRRAALFGGKPDPWPTVGDNPMSPKYLRGYGGHTNTPAN</sequence>
<evidence type="ECO:0000256" key="1">
    <source>
        <dbReference type="SAM" id="MobiDB-lite"/>
    </source>
</evidence>
<dbReference type="RefSeq" id="WP_348269652.1">
    <property type="nucleotide sequence ID" value="NZ_CP121195.1"/>
</dbReference>
<gene>
    <name evidence="2" type="ORF">P8936_15050</name>
</gene>
<accession>A0AAU7D7C8</accession>
<protein>
    <submittedName>
        <fullName evidence="2">Uncharacterized protein</fullName>
    </submittedName>
</protein>
<reference evidence="2" key="1">
    <citation type="submission" date="2023-03" db="EMBL/GenBank/DDBJ databases">
        <title>Edaphobacter sp.</title>
        <authorList>
            <person name="Huber K.J."/>
            <person name="Papendorf J."/>
            <person name="Pilke C."/>
            <person name="Bunk B."/>
            <person name="Sproeer C."/>
            <person name="Pester M."/>
        </authorList>
    </citation>
    <scope>NUCLEOTIDE SEQUENCE</scope>
    <source>
        <strain evidence="2">DSM 109920</strain>
    </source>
</reference>
<feature type="region of interest" description="Disordered" evidence="1">
    <location>
        <begin position="220"/>
        <end position="253"/>
    </location>
</feature>
<dbReference type="EMBL" id="CP121195">
    <property type="protein sequence ID" value="XBH12995.1"/>
    <property type="molecule type" value="Genomic_DNA"/>
</dbReference>
<proteinExistence type="predicted"/>
<name>A0AAU7D7C8_9BACT</name>
<organism evidence="2">
    <name type="scientific">Edaphobacter paludis</name>
    <dbReference type="NCBI Taxonomy" id="3035702"/>
    <lineage>
        <taxon>Bacteria</taxon>
        <taxon>Pseudomonadati</taxon>
        <taxon>Acidobacteriota</taxon>
        <taxon>Terriglobia</taxon>
        <taxon>Terriglobales</taxon>
        <taxon>Acidobacteriaceae</taxon>
        <taxon>Edaphobacter</taxon>
    </lineage>
</organism>